<accession>A0A5C6B809</accession>
<dbReference type="EMBL" id="SJPN01000001">
    <property type="protein sequence ID" value="TWU07561.1"/>
    <property type="molecule type" value="Genomic_DNA"/>
</dbReference>
<protein>
    <recommendedName>
        <fullName evidence="3">Mannose-6-phosphate isomerase</fullName>
    </recommendedName>
</protein>
<name>A0A5C6B809_9BACT</name>
<dbReference type="AlphaFoldDB" id="A0A5C6B809"/>
<gene>
    <name evidence="1" type="ORF">Pla52n_01340</name>
</gene>
<organism evidence="1 2">
    <name type="scientific">Stieleria varia</name>
    <dbReference type="NCBI Taxonomy" id="2528005"/>
    <lineage>
        <taxon>Bacteria</taxon>
        <taxon>Pseudomonadati</taxon>
        <taxon>Planctomycetota</taxon>
        <taxon>Planctomycetia</taxon>
        <taxon>Pirellulales</taxon>
        <taxon>Pirellulaceae</taxon>
        <taxon>Stieleria</taxon>
    </lineage>
</organism>
<evidence type="ECO:0000313" key="2">
    <source>
        <dbReference type="Proteomes" id="UP000320176"/>
    </source>
</evidence>
<dbReference type="InterPro" id="IPR014710">
    <property type="entry name" value="RmlC-like_jellyroll"/>
</dbReference>
<proteinExistence type="predicted"/>
<dbReference type="Gene3D" id="2.60.120.10">
    <property type="entry name" value="Jelly Rolls"/>
    <property type="match status" value="1"/>
</dbReference>
<sequence>MTRFQRPPGCRSCTSGCQRIKHAGTFPTHKYPFDAEYLQTMTDVNLDDGLVQGDSVAGILESAMNAGDGLLRLTPTWVPRSFLHPGRRIKLHPNDYYRFGADRGGIDERWFGSTTEAANEGRVWHEGLSFCLFEGQKFLLRDAVAERGKDLVGEAIFSKYDRWPVYSKFFDNMGPIPHHMHQSFEDAALVGQEGKPESYYFPPQLNNVDNNFAYTFMGLEPGTTKEDVRRCLEDWNKGDNGMLDLSRAYRLKRGTGWLIPPGVLHAPGSLCTYEPQWGSDVFGMYQSIVEGRYVPWSLLVKDMPEDKHQDLDFIVGQLDWDKNVDTHFKQSNYLEPVVDENRSGDGYTDRWIVYGTVDGEQLFSAKELTIDPGAKCTLKDPGASSWITVQGRGRMGKLDLQTPAMIRFGENTTDEVFISHVAATGGVEIENLGTEPLVGLRYFGPNVHSDLPTAGS</sequence>
<evidence type="ECO:0008006" key="3">
    <source>
        <dbReference type="Google" id="ProtNLM"/>
    </source>
</evidence>
<comment type="caution">
    <text evidence="1">The sequence shown here is derived from an EMBL/GenBank/DDBJ whole genome shotgun (WGS) entry which is preliminary data.</text>
</comment>
<keyword evidence="2" id="KW-1185">Reference proteome</keyword>
<evidence type="ECO:0000313" key="1">
    <source>
        <dbReference type="EMBL" id="TWU07561.1"/>
    </source>
</evidence>
<reference evidence="1 2" key="1">
    <citation type="submission" date="2019-02" db="EMBL/GenBank/DDBJ databases">
        <title>Deep-cultivation of Planctomycetes and their phenomic and genomic characterization uncovers novel biology.</title>
        <authorList>
            <person name="Wiegand S."/>
            <person name="Jogler M."/>
            <person name="Boedeker C."/>
            <person name="Pinto D."/>
            <person name="Vollmers J."/>
            <person name="Rivas-Marin E."/>
            <person name="Kohn T."/>
            <person name="Peeters S.H."/>
            <person name="Heuer A."/>
            <person name="Rast P."/>
            <person name="Oberbeckmann S."/>
            <person name="Bunk B."/>
            <person name="Jeske O."/>
            <person name="Meyerdierks A."/>
            <person name="Storesund J.E."/>
            <person name="Kallscheuer N."/>
            <person name="Luecker S."/>
            <person name="Lage O.M."/>
            <person name="Pohl T."/>
            <person name="Merkel B.J."/>
            <person name="Hornburger P."/>
            <person name="Mueller R.-W."/>
            <person name="Bruemmer F."/>
            <person name="Labrenz M."/>
            <person name="Spormann A.M."/>
            <person name="Op Den Camp H."/>
            <person name="Overmann J."/>
            <person name="Amann R."/>
            <person name="Jetten M.S.M."/>
            <person name="Mascher T."/>
            <person name="Medema M.H."/>
            <person name="Devos D.P."/>
            <person name="Kaster A.-K."/>
            <person name="Ovreas L."/>
            <person name="Rohde M."/>
            <person name="Galperin M.Y."/>
            <person name="Jogler C."/>
        </authorList>
    </citation>
    <scope>NUCLEOTIDE SEQUENCE [LARGE SCALE GENOMIC DNA]</scope>
    <source>
        <strain evidence="1 2">Pla52n</strain>
    </source>
</reference>
<dbReference type="InterPro" id="IPR011051">
    <property type="entry name" value="RmlC_Cupin_sf"/>
</dbReference>
<dbReference type="Proteomes" id="UP000320176">
    <property type="component" value="Unassembled WGS sequence"/>
</dbReference>
<dbReference type="SUPFAM" id="SSF51182">
    <property type="entry name" value="RmlC-like cupins"/>
    <property type="match status" value="1"/>
</dbReference>